<dbReference type="AlphaFoldDB" id="A0A9W9KQF7"/>
<comment type="caution">
    <text evidence="5">The sequence shown here is derived from an EMBL/GenBank/DDBJ whole genome shotgun (WGS) entry which is preliminary data.</text>
</comment>
<keyword evidence="1 3" id="KW-0732">Signal</keyword>
<dbReference type="Proteomes" id="UP001141434">
    <property type="component" value="Unassembled WGS sequence"/>
</dbReference>
<accession>A0A9W9KQF7</accession>
<dbReference type="GeneID" id="81389976"/>
<dbReference type="OrthoDB" id="5589325at2759"/>
<dbReference type="InterPro" id="IPR052982">
    <property type="entry name" value="SRP1/TIP1-like"/>
</dbReference>
<evidence type="ECO:0000313" key="5">
    <source>
        <dbReference type="EMBL" id="KAJ5114465.1"/>
    </source>
</evidence>
<dbReference type="EMBL" id="JAPMSZ010000001">
    <property type="protein sequence ID" value="KAJ5114465.1"/>
    <property type="molecule type" value="Genomic_DNA"/>
</dbReference>
<reference evidence="5" key="1">
    <citation type="submission" date="2022-11" db="EMBL/GenBank/DDBJ databases">
        <authorList>
            <person name="Petersen C."/>
        </authorList>
    </citation>
    <scope>NUCLEOTIDE SEQUENCE</scope>
    <source>
        <strain evidence="5">IBT 34128</strain>
    </source>
</reference>
<protein>
    <recommendedName>
        <fullName evidence="4">Yeast cell wall synthesis Kre9/Knh1-like N-terminal domain-containing protein</fullName>
    </recommendedName>
</protein>
<reference evidence="5" key="2">
    <citation type="journal article" date="2023" name="IMA Fungus">
        <title>Comparative genomic study of the Penicillium genus elucidates a diverse pangenome and 15 lateral gene transfer events.</title>
        <authorList>
            <person name="Petersen C."/>
            <person name="Sorensen T."/>
            <person name="Nielsen M.R."/>
            <person name="Sondergaard T.E."/>
            <person name="Sorensen J.L."/>
            <person name="Fitzpatrick D.A."/>
            <person name="Frisvad J.C."/>
            <person name="Nielsen K.L."/>
        </authorList>
    </citation>
    <scope>NUCLEOTIDE SEQUENCE</scope>
    <source>
        <strain evidence="5">IBT 34128</strain>
    </source>
</reference>
<sequence length="239" mass="24122">MHFSRSVIAVSASLLSLGATVQGISFTSWPKDIQAGKPVTLKWDGAPDKPVTLSLREGNAGDLKQVQTITDKADGGSFTWTPGDNIKGGKSYAFQISQDGQSNWSALLKAGGKPVSDSSETTQTTAATTTGASHSAETTATTTGANHSAETTTGTTTTGHSTSKHLISSSSVSASPSGSPTSTTVVSSINANGPYGTSTGSFHNKEATESGSVQTGAASLSRYSATLAVGALTVAAYLL</sequence>
<organism evidence="5 6">
    <name type="scientific">Penicillium alfredii</name>
    <dbReference type="NCBI Taxonomy" id="1506179"/>
    <lineage>
        <taxon>Eukaryota</taxon>
        <taxon>Fungi</taxon>
        <taxon>Dikarya</taxon>
        <taxon>Ascomycota</taxon>
        <taxon>Pezizomycotina</taxon>
        <taxon>Eurotiomycetes</taxon>
        <taxon>Eurotiomycetidae</taxon>
        <taxon>Eurotiales</taxon>
        <taxon>Aspergillaceae</taxon>
        <taxon>Penicillium</taxon>
    </lineage>
</organism>
<dbReference type="InterPro" id="IPR018466">
    <property type="entry name" value="Kre9/Knh1-like_N"/>
</dbReference>
<feature type="chain" id="PRO_5040758213" description="Yeast cell wall synthesis Kre9/Knh1-like N-terminal domain-containing protein" evidence="3">
    <location>
        <begin position="24"/>
        <end position="239"/>
    </location>
</feature>
<dbReference type="RefSeq" id="XP_056515658.1">
    <property type="nucleotide sequence ID" value="XM_056650808.1"/>
</dbReference>
<evidence type="ECO:0000256" key="3">
    <source>
        <dbReference type="SAM" id="SignalP"/>
    </source>
</evidence>
<keyword evidence="6" id="KW-1185">Reference proteome</keyword>
<gene>
    <name evidence="5" type="ORF">NUU61_000224</name>
</gene>
<dbReference type="PANTHER" id="PTHR40633:SF6">
    <property type="entry name" value="MATRIX PROTEIN, PUTATIVE (AFU_ORTHOLOGUE AFUA_8G05410)-RELATED"/>
    <property type="match status" value="1"/>
</dbReference>
<feature type="region of interest" description="Disordered" evidence="2">
    <location>
        <begin position="108"/>
        <end position="190"/>
    </location>
</feature>
<proteinExistence type="predicted"/>
<evidence type="ECO:0000313" key="6">
    <source>
        <dbReference type="Proteomes" id="UP001141434"/>
    </source>
</evidence>
<feature type="compositionally biased region" description="Low complexity" evidence="2">
    <location>
        <begin position="118"/>
        <end position="188"/>
    </location>
</feature>
<dbReference type="Pfam" id="PF10342">
    <property type="entry name" value="Kre9_KNH"/>
    <property type="match status" value="1"/>
</dbReference>
<feature type="domain" description="Yeast cell wall synthesis Kre9/Knh1-like N-terminal" evidence="4">
    <location>
        <begin position="32"/>
        <end position="105"/>
    </location>
</feature>
<evidence type="ECO:0000256" key="2">
    <source>
        <dbReference type="SAM" id="MobiDB-lite"/>
    </source>
</evidence>
<name>A0A9W9KQF7_9EURO</name>
<dbReference type="PANTHER" id="PTHR40633">
    <property type="entry name" value="MATRIX PROTEIN, PUTATIVE (AFU_ORTHOLOGUE AFUA_8G05410)-RELATED"/>
    <property type="match status" value="1"/>
</dbReference>
<evidence type="ECO:0000259" key="4">
    <source>
        <dbReference type="Pfam" id="PF10342"/>
    </source>
</evidence>
<feature type="signal peptide" evidence="3">
    <location>
        <begin position="1"/>
        <end position="23"/>
    </location>
</feature>
<evidence type="ECO:0000256" key="1">
    <source>
        <dbReference type="ARBA" id="ARBA00022729"/>
    </source>
</evidence>